<accession>A0A3M6UR24</accession>
<sequence length="83" mass="8781">MAPLVMPPAKKATGPIVNRALSGLSSLRVNKLFGNGIQTDGCLIPHNRLGVNDPTNPLYQSGEGIIDKILEQASPAKRLSESC</sequence>
<organism evidence="1 2">
    <name type="scientific">Pocillopora damicornis</name>
    <name type="common">Cauliflower coral</name>
    <name type="synonym">Millepora damicornis</name>
    <dbReference type="NCBI Taxonomy" id="46731"/>
    <lineage>
        <taxon>Eukaryota</taxon>
        <taxon>Metazoa</taxon>
        <taxon>Cnidaria</taxon>
        <taxon>Anthozoa</taxon>
        <taxon>Hexacorallia</taxon>
        <taxon>Scleractinia</taxon>
        <taxon>Astrocoeniina</taxon>
        <taxon>Pocilloporidae</taxon>
        <taxon>Pocillopora</taxon>
    </lineage>
</organism>
<dbReference type="AlphaFoldDB" id="A0A3M6UR24"/>
<proteinExistence type="predicted"/>
<evidence type="ECO:0000313" key="2">
    <source>
        <dbReference type="Proteomes" id="UP000275408"/>
    </source>
</evidence>
<comment type="caution">
    <text evidence="1">The sequence shown here is derived from an EMBL/GenBank/DDBJ whole genome shotgun (WGS) entry which is preliminary data.</text>
</comment>
<gene>
    <name evidence="1" type="ORF">pdam_00019944</name>
</gene>
<dbReference type="Proteomes" id="UP000275408">
    <property type="component" value="Unassembled WGS sequence"/>
</dbReference>
<name>A0A3M6UR24_POCDA</name>
<reference evidence="1 2" key="1">
    <citation type="journal article" date="2018" name="Sci. Rep.">
        <title>Comparative analysis of the Pocillopora damicornis genome highlights role of immune system in coral evolution.</title>
        <authorList>
            <person name="Cunning R."/>
            <person name="Bay R.A."/>
            <person name="Gillette P."/>
            <person name="Baker A.C."/>
            <person name="Traylor-Knowles N."/>
        </authorList>
    </citation>
    <scope>NUCLEOTIDE SEQUENCE [LARGE SCALE GENOMIC DNA]</scope>
    <source>
        <strain evidence="1">RSMAS</strain>
        <tissue evidence="1">Whole animal</tissue>
    </source>
</reference>
<protein>
    <submittedName>
        <fullName evidence="1">Uncharacterized protein</fullName>
    </submittedName>
</protein>
<evidence type="ECO:0000313" key="1">
    <source>
        <dbReference type="EMBL" id="RMX56116.1"/>
    </source>
</evidence>
<keyword evidence="2" id="KW-1185">Reference proteome</keyword>
<dbReference type="EMBL" id="RCHS01000913">
    <property type="protein sequence ID" value="RMX56116.1"/>
    <property type="molecule type" value="Genomic_DNA"/>
</dbReference>